<organism evidence="2 3">
    <name type="scientific">Escherichia coli</name>
    <dbReference type="NCBI Taxonomy" id="562"/>
    <lineage>
        <taxon>Bacteria</taxon>
        <taxon>Pseudomonadati</taxon>
        <taxon>Pseudomonadota</taxon>
        <taxon>Gammaproteobacteria</taxon>
        <taxon>Enterobacterales</taxon>
        <taxon>Enterobacteriaceae</taxon>
        <taxon>Escherichia</taxon>
    </lineage>
</organism>
<gene>
    <name evidence="2" type="ORF">C2M16_23740</name>
</gene>
<evidence type="ECO:0000313" key="2">
    <source>
        <dbReference type="EMBL" id="PNY65361.1"/>
    </source>
</evidence>
<keyword evidence="1" id="KW-0472">Membrane</keyword>
<comment type="caution">
    <text evidence="2">The sequence shown here is derived from an EMBL/GenBank/DDBJ whole genome shotgun (WGS) entry which is preliminary data.</text>
</comment>
<keyword evidence="1" id="KW-1133">Transmembrane helix</keyword>
<proteinExistence type="predicted"/>
<name>A0A2K3TM38_ECOLX</name>
<sequence length="84" mass="10011">MYLHNKNNMSHFCITNKKKQKTSIFIFDQWIFWHIVIIVILVIIFILPGSHVITLFGGFICWILPFRQVLFSPAYWSVINIDQL</sequence>
<dbReference type="Proteomes" id="UP000236598">
    <property type="component" value="Unassembled WGS sequence"/>
</dbReference>
<feature type="transmembrane region" description="Helical" evidence="1">
    <location>
        <begin position="31"/>
        <end position="64"/>
    </location>
</feature>
<protein>
    <submittedName>
        <fullName evidence="2">Uncharacterized protein</fullName>
    </submittedName>
</protein>
<keyword evidence="1" id="KW-0812">Transmembrane</keyword>
<dbReference type="EMBL" id="PPHQ01000027">
    <property type="protein sequence ID" value="PNY65361.1"/>
    <property type="molecule type" value="Genomic_DNA"/>
</dbReference>
<evidence type="ECO:0000256" key="1">
    <source>
        <dbReference type="SAM" id="Phobius"/>
    </source>
</evidence>
<dbReference type="AlphaFoldDB" id="A0A2K3TM38"/>
<evidence type="ECO:0000313" key="3">
    <source>
        <dbReference type="Proteomes" id="UP000236598"/>
    </source>
</evidence>
<reference evidence="2 3" key="1">
    <citation type="submission" date="2018-01" db="EMBL/GenBank/DDBJ databases">
        <title>Draft Genomic Sequencing Of Potential Extraintestinal Pathogenic Escherichia coli B8S18 Isolated From Retail Chicken Skin.</title>
        <authorList>
            <person name="Xu A."/>
            <person name="Tilman S."/>
            <person name="Wisser-Parker K."/>
            <person name="Sheen S."/>
            <person name="Sommers C."/>
        </authorList>
    </citation>
    <scope>NUCLEOTIDE SEQUENCE [LARGE SCALE GENOMIC DNA]</scope>
    <source>
        <strain evidence="2 3">B8S18Com</strain>
    </source>
</reference>
<accession>A0A2K3TM38</accession>